<dbReference type="Proteomes" id="UP000471381">
    <property type="component" value="Unassembled WGS sequence"/>
</dbReference>
<evidence type="ECO:0000313" key="3">
    <source>
        <dbReference type="EMBL" id="NDW16480.1"/>
    </source>
</evidence>
<dbReference type="PANTHER" id="PTHR46361">
    <property type="entry name" value="ELECTRON CARRIER/ PROTEIN DISULFIDE OXIDOREDUCTASE"/>
    <property type="match status" value="1"/>
</dbReference>
<dbReference type="PANTHER" id="PTHR46361:SF3">
    <property type="entry name" value="ELECTRON CARRIER_ PROTEIN DISULFIDE OXIDOREDUCTASE"/>
    <property type="match status" value="1"/>
</dbReference>
<reference evidence="3 4" key="1">
    <citation type="submission" date="2020-01" db="EMBL/GenBank/DDBJ databases">
        <title>Genomes of bacteria type strains.</title>
        <authorList>
            <person name="Chen J."/>
            <person name="Zhu S."/>
            <person name="Yang J."/>
        </authorList>
    </citation>
    <scope>NUCLEOTIDE SEQUENCE [LARGE SCALE GENOMIC DNA]</scope>
    <source>
        <strain evidence="3 4">LMG 24078</strain>
    </source>
</reference>
<comment type="caution">
    <text evidence="3">The sequence shown here is derived from an EMBL/GenBank/DDBJ whole genome shotgun (WGS) entry which is preliminary data.</text>
</comment>
<organism evidence="3 4">
    <name type="scientific">Alteromonas genovensis</name>
    <dbReference type="NCBI Taxonomy" id="471225"/>
    <lineage>
        <taxon>Bacteria</taxon>
        <taxon>Pseudomonadati</taxon>
        <taxon>Pseudomonadota</taxon>
        <taxon>Gammaproteobacteria</taxon>
        <taxon>Alteromonadales</taxon>
        <taxon>Alteromonadaceae</taxon>
        <taxon>Alteromonas/Salinimonas group</taxon>
        <taxon>Alteromonas</taxon>
    </lineage>
</organism>
<evidence type="ECO:0000256" key="1">
    <source>
        <dbReference type="SAM" id="SignalP"/>
    </source>
</evidence>
<gene>
    <name evidence="3" type="ORF">GTQ48_13245</name>
</gene>
<dbReference type="AlphaFoldDB" id="A0A6N9TH50"/>
<keyword evidence="1" id="KW-0732">Signal</keyword>
<proteinExistence type="predicted"/>
<sequence length="276" mass="31328">MKMLKRLSAVAAIGCALSVFSLNALANSKLHEKYNALLDKHVVTIDGGASTQVDYKGFKRDQSQLSSYLDQLAAVPPRTFDSWDQNTQLAFLINAYNAYTIDLILTEYPELESIRDLGNFFSSPWDKEIAPLLGKSRSLDDIEHNLIRGDNKYSEPRIHFAVNCASVGCPALREEAYVGERLDAQLDMQTKRFLRDSSRNKIENETLYLSKIFSWYKGDFEKNWKDTNSVFEFILLYKDAMALSSAQVDLIKNGTADIDYLEYDWSLNDTKAAAKN</sequence>
<evidence type="ECO:0000259" key="2">
    <source>
        <dbReference type="Pfam" id="PF04784"/>
    </source>
</evidence>
<keyword evidence="4" id="KW-1185">Reference proteome</keyword>
<dbReference type="EMBL" id="JAAAWO010000010">
    <property type="protein sequence ID" value="NDW16480.1"/>
    <property type="molecule type" value="Genomic_DNA"/>
</dbReference>
<feature type="domain" description="DUF547" evidence="2">
    <location>
        <begin position="81"/>
        <end position="194"/>
    </location>
</feature>
<protein>
    <submittedName>
        <fullName evidence="3">DUF547 domain-containing protein</fullName>
    </submittedName>
</protein>
<evidence type="ECO:0000313" key="4">
    <source>
        <dbReference type="Proteomes" id="UP000471381"/>
    </source>
</evidence>
<dbReference type="Pfam" id="PF04784">
    <property type="entry name" value="DUF547"/>
    <property type="match status" value="1"/>
</dbReference>
<dbReference type="InterPro" id="IPR006869">
    <property type="entry name" value="DUF547"/>
</dbReference>
<accession>A0A6N9TH50</accession>
<feature type="chain" id="PRO_5026652647" evidence="1">
    <location>
        <begin position="27"/>
        <end position="276"/>
    </location>
</feature>
<feature type="signal peptide" evidence="1">
    <location>
        <begin position="1"/>
        <end position="26"/>
    </location>
</feature>
<name>A0A6N9TH50_9ALTE</name>